<evidence type="ECO:0000256" key="1">
    <source>
        <dbReference type="SAM" id="Phobius"/>
    </source>
</evidence>
<dbReference type="AlphaFoldDB" id="A0ABC9AN97"/>
<accession>A0ABC9AN97</accession>
<protein>
    <submittedName>
        <fullName evidence="2">Uncharacterized protein</fullName>
    </submittedName>
</protein>
<keyword evidence="1" id="KW-1133">Transmembrane helix</keyword>
<gene>
    <name evidence="2" type="ORF">URODEC1_LOCUS55083</name>
</gene>
<dbReference type="Pfam" id="PF03140">
    <property type="entry name" value="DUF247"/>
    <property type="match status" value="1"/>
</dbReference>
<evidence type="ECO:0000313" key="3">
    <source>
        <dbReference type="Proteomes" id="UP001497457"/>
    </source>
</evidence>
<evidence type="ECO:0000313" key="2">
    <source>
        <dbReference type="EMBL" id="CAL4979046.1"/>
    </source>
</evidence>
<feature type="transmembrane region" description="Helical" evidence="1">
    <location>
        <begin position="387"/>
        <end position="405"/>
    </location>
</feature>
<dbReference type="EMBL" id="OZ075131">
    <property type="protein sequence ID" value="CAL4979046.1"/>
    <property type="molecule type" value="Genomic_DNA"/>
</dbReference>
<dbReference type="PANTHER" id="PTHR31549:SF256">
    <property type="entry name" value="EXPRESSED PROTEIN"/>
    <property type="match status" value="1"/>
</dbReference>
<keyword evidence="1" id="KW-0472">Membrane</keyword>
<keyword evidence="3" id="KW-1185">Reference proteome</keyword>
<name>A0ABC9AN97_9POAL</name>
<reference evidence="3" key="1">
    <citation type="submission" date="2024-06" db="EMBL/GenBank/DDBJ databases">
        <authorList>
            <person name="Ryan C."/>
        </authorList>
    </citation>
    <scope>NUCLEOTIDE SEQUENCE [LARGE SCALE GENOMIC DNA]</scope>
</reference>
<reference evidence="2 3" key="2">
    <citation type="submission" date="2024-10" db="EMBL/GenBank/DDBJ databases">
        <authorList>
            <person name="Ryan C."/>
        </authorList>
    </citation>
    <scope>NUCLEOTIDE SEQUENCE [LARGE SCALE GENOMIC DNA]</scope>
</reference>
<sequence>MTDNVVDALRVAEPTIHRFPQNLRRIGTERDYIVPRSVALGPYYHGVAELGAMEEVKLAAVGYFFEGLAGESREEAYKKIFPIACSVRSCYADASALKGITDDEFATMMFVDGCFLVQFMITVVGSRGDKLRSLIQPHLLWILRDVMLLENQIPWPVVQFLIALKGLPISEIVDFLASCLHGTLASGGSIGVDIDEESRKPSHLLCLVLSNIVGHSRRRGRSHILPGMATVKASTSAAELAEIGIKLRACEMTAKFSAMGIVEGPFFAQLSLVPLLLQIDTASWLVNMAAFEMYTESMWTDDCSINSYLAVVSLLITRKEDVRELRTKGIVQGFSDQGTLDFFDGLSTYLCACHAYEQTIVDLEDYKRKRWLWIAVYRFLYSNARTIATVLSVVGVLVGIFKAIFSLKQH</sequence>
<dbReference type="PANTHER" id="PTHR31549">
    <property type="entry name" value="PROTEIN, PUTATIVE (DUF247)-RELATED-RELATED"/>
    <property type="match status" value="1"/>
</dbReference>
<keyword evidence="1" id="KW-0812">Transmembrane</keyword>
<dbReference type="Proteomes" id="UP001497457">
    <property type="component" value="Chromosome 21rd"/>
</dbReference>
<dbReference type="InterPro" id="IPR004158">
    <property type="entry name" value="DUF247_pln"/>
</dbReference>
<organism evidence="2 3">
    <name type="scientific">Urochloa decumbens</name>
    <dbReference type="NCBI Taxonomy" id="240449"/>
    <lineage>
        <taxon>Eukaryota</taxon>
        <taxon>Viridiplantae</taxon>
        <taxon>Streptophyta</taxon>
        <taxon>Embryophyta</taxon>
        <taxon>Tracheophyta</taxon>
        <taxon>Spermatophyta</taxon>
        <taxon>Magnoliopsida</taxon>
        <taxon>Liliopsida</taxon>
        <taxon>Poales</taxon>
        <taxon>Poaceae</taxon>
        <taxon>PACMAD clade</taxon>
        <taxon>Panicoideae</taxon>
        <taxon>Panicodae</taxon>
        <taxon>Paniceae</taxon>
        <taxon>Melinidinae</taxon>
        <taxon>Urochloa</taxon>
    </lineage>
</organism>
<proteinExistence type="predicted"/>